<feature type="transmembrane region" description="Helical" evidence="1">
    <location>
        <begin position="6"/>
        <end position="24"/>
    </location>
</feature>
<proteinExistence type="predicted"/>
<organism evidence="2 3">
    <name type="scientific">Thermosipho ferrireducens</name>
    <dbReference type="NCBI Taxonomy" id="2571116"/>
    <lineage>
        <taxon>Bacteria</taxon>
        <taxon>Thermotogati</taxon>
        <taxon>Thermotogota</taxon>
        <taxon>Thermotogae</taxon>
        <taxon>Thermotogales</taxon>
        <taxon>Fervidobacteriaceae</taxon>
        <taxon>Thermosipho</taxon>
    </lineage>
</organism>
<keyword evidence="3" id="KW-1185">Reference proteome</keyword>
<sequence length="69" mass="7825">MGIGKLLIVTGITILIIGILFYLMEKVNLFHLPGDIVIKRKNITIFIPVTSMIIISIILTVIFNVLFRR</sequence>
<keyword evidence="1" id="KW-0472">Membrane</keyword>
<evidence type="ECO:0000256" key="1">
    <source>
        <dbReference type="SAM" id="Phobius"/>
    </source>
</evidence>
<dbReference type="PANTHER" id="PTHR36443">
    <property type="entry name" value="BSR5223 PROTEIN"/>
    <property type="match status" value="1"/>
</dbReference>
<name>A0ABX7S7P9_9BACT</name>
<keyword evidence="1" id="KW-0812">Transmembrane</keyword>
<evidence type="ECO:0000313" key="3">
    <source>
        <dbReference type="Proteomes" id="UP000671862"/>
    </source>
</evidence>
<gene>
    <name evidence="2" type="ORF">JYK00_08935</name>
</gene>
<dbReference type="Proteomes" id="UP000671862">
    <property type="component" value="Chromosome"/>
</dbReference>
<dbReference type="RefSeq" id="WP_207566556.1">
    <property type="nucleotide sequence ID" value="NZ_CP071446.1"/>
</dbReference>
<dbReference type="Pfam" id="PF11146">
    <property type="entry name" value="DUF2905"/>
    <property type="match status" value="1"/>
</dbReference>
<feature type="transmembrane region" description="Helical" evidence="1">
    <location>
        <begin position="45"/>
        <end position="67"/>
    </location>
</feature>
<keyword evidence="1" id="KW-1133">Transmembrane helix</keyword>
<dbReference type="EMBL" id="CP071446">
    <property type="protein sequence ID" value="QTA37835.1"/>
    <property type="molecule type" value="Genomic_DNA"/>
</dbReference>
<dbReference type="InterPro" id="IPR021320">
    <property type="entry name" value="DUF2905"/>
</dbReference>
<reference evidence="2 3" key="1">
    <citation type="submission" date="2021-03" db="EMBL/GenBank/DDBJ databases">
        <title>Thermosipho ferrireducens sp.nov., an anaerobic thermophilic iron-reducing bacterium isolated from a deep-sea hydrothermal sulfide deposits.</title>
        <authorList>
            <person name="Zeng X."/>
            <person name="Chen Y."/>
            <person name="Shao Z."/>
        </authorList>
    </citation>
    <scope>NUCLEOTIDE SEQUENCE [LARGE SCALE GENOMIC DNA]</scope>
    <source>
        <strain evidence="2 3">JL129W03</strain>
    </source>
</reference>
<protein>
    <submittedName>
        <fullName evidence="2">DUF2905 domain-containing protein</fullName>
    </submittedName>
</protein>
<dbReference type="PANTHER" id="PTHR36443:SF1">
    <property type="entry name" value="BSR5223 PROTEIN"/>
    <property type="match status" value="1"/>
</dbReference>
<accession>A0ABX7S7P9</accession>
<evidence type="ECO:0000313" key="2">
    <source>
        <dbReference type="EMBL" id="QTA37835.1"/>
    </source>
</evidence>